<evidence type="ECO:0000256" key="9">
    <source>
        <dbReference type="RuleBase" id="RU366031"/>
    </source>
</evidence>
<evidence type="ECO:0000256" key="7">
    <source>
        <dbReference type="ARBA" id="ARBA00040167"/>
    </source>
</evidence>
<comment type="pathway">
    <text evidence="1 9">Porphyrin-containing compound metabolism; protoporphyrin-IX biosynthesis; coproporphyrinogen-III from 5-aminolevulinate: step 3/4.</text>
</comment>
<dbReference type="HOGENOM" id="CLU_011276_9_4_6"/>
<dbReference type="RefSeq" id="WP_014159252.1">
    <property type="nucleotide sequence ID" value="NC_016147.2"/>
</dbReference>
<evidence type="ECO:0000259" key="10">
    <source>
        <dbReference type="Pfam" id="PF02602"/>
    </source>
</evidence>
<dbReference type="KEGG" id="psd:DSC_02105"/>
<name>G7UUZ5_PSEUP</name>
<evidence type="ECO:0000256" key="3">
    <source>
        <dbReference type="ARBA" id="ARBA00013109"/>
    </source>
</evidence>
<organism evidence="11 12">
    <name type="scientific">Pseudoxanthomonas spadix (strain BD-a59)</name>
    <dbReference type="NCBI Taxonomy" id="1045855"/>
    <lineage>
        <taxon>Bacteria</taxon>
        <taxon>Pseudomonadati</taxon>
        <taxon>Pseudomonadota</taxon>
        <taxon>Gammaproteobacteria</taxon>
        <taxon>Lysobacterales</taxon>
        <taxon>Lysobacteraceae</taxon>
        <taxon>Pseudoxanthomonas</taxon>
    </lineage>
</organism>
<keyword evidence="4 9" id="KW-0456">Lyase</keyword>
<dbReference type="STRING" id="1045855.DSC_02105"/>
<dbReference type="Pfam" id="PF02602">
    <property type="entry name" value="HEM4"/>
    <property type="match status" value="1"/>
</dbReference>
<dbReference type="CDD" id="cd06578">
    <property type="entry name" value="HemD"/>
    <property type="match status" value="1"/>
</dbReference>
<proteinExistence type="inferred from homology"/>
<feature type="domain" description="Tetrapyrrole biosynthesis uroporphyrinogen III synthase" evidence="10">
    <location>
        <begin position="24"/>
        <end position="244"/>
    </location>
</feature>
<dbReference type="Proteomes" id="UP000005870">
    <property type="component" value="Chromosome"/>
</dbReference>
<dbReference type="InterPro" id="IPR003754">
    <property type="entry name" value="4pyrrol_synth_uPrphyn_synth"/>
</dbReference>
<protein>
    <recommendedName>
        <fullName evidence="7 9">Uroporphyrinogen-III synthase</fullName>
        <ecNumber evidence="3 9">4.2.1.75</ecNumber>
    </recommendedName>
</protein>
<sequence>MGPDRARAWYVISLRPQGTHAALRQAAARCGAGLIALSPWKLVARDDADARDQLRQALQADVVLFTSPAAVRFAAAMQPLAMRAHQAWIATGSGTRQALGRHGIEAAIAPTRMDSEGLLALPALSDLARRSVGLVTAPDGRGLLAPALQARGARLHLAQIYLRQPLPVSATGLQRLRELEAPAWVALTSAGALRQVLQQLAADAQRTLLIHPAVAASARLMEAATDAGFGRVVQAQGPRPAQLLSAAKALFSPGFR</sequence>
<evidence type="ECO:0000256" key="6">
    <source>
        <dbReference type="ARBA" id="ARBA00037589"/>
    </source>
</evidence>
<dbReference type="GO" id="GO:0006782">
    <property type="term" value="P:protoporphyrinogen IX biosynthetic process"/>
    <property type="evidence" value="ECO:0007669"/>
    <property type="project" value="UniProtKB-UniRule"/>
</dbReference>
<gene>
    <name evidence="11" type="ordered locus">DSC_02105</name>
</gene>
<evidence type="ECO:0000256" key="8">
    <source>
        <dbReference type="ARBA" id="ARBA00048617"/>
    </source>
</evidence>
<dbReference type="eggNOG" id="COG1587">
    <property type="taxonomic scope" value="Bacteria"/>
</dbReference>
<dbReference type="PANTHER" id="PTHR38042">
    <property type="entry name" value="UROPORPHYRINOGEN-III SYNTHASE, CHLOROPLASTIC"/>
    <property type="match status" value="1"/>
</dbReference>
<dbReference type="InterPro" id="IPR039793">
    <property type="entry name" value="UROS/Hem4"/>
</dbReference>
<evidence type="ECO:0000256" key="5">
    <source>
        <dbReference type="ARBA" id="ARBA00023244"/>
    </source>
</evidence>
<dbReference type="OrthoDB" id="9787650at2"/>
<dbReference type="AlphaFoldDB" id="G7UUZ5"/>
<dbReference type="UniPathway" id="UPA00251">
    <property type="reaction ID" value="UER00320"/>
</dbReference>
<evidence type="ECO:0000313" key="11">
    <source>
        <dbReference type="EMBL" id="AER55074.1"/>
    </source>
</evidence>
<accession>G7UUZ5</accession>
<dbReference type="PANTHER" id="PTHR38042:SF1">
    <property type="entry name" value="UROPORPHYRINOGEN-III SYNTHASE, CHLOROPLASTIC"/>
    <property type="match status" value="1"/>
</dbReference>
<dbReference type="EMBL" id="CP003093">
    <property type="protein sequence ID" value="AER55074.1"/>
    <property type="molecule type" value="Genomic_DNA"/>
</dbReference>
<dbReference type="SUPFAM" id="SSF69618">
    <property type="entry name" value="HemD-like"/>
    <property type="match status" value="1"/>
</dbReference>
<dbReference type="GO" id="GO:0004852">
    <property type="term" value="F:uroporphyrinogen-III synthase activity"/>
    <property type="evidence" value="ECO:0007669"/>
    <property type="project" value="UniProtKB-UniRule"/>
</dbReference>
<comment type="similarity">
    <text evidence="2 9">Belongs to the uroporphyrinogen-III synthase family.</text>
</comment>
<comment type="catalytic activity">
    <reaction evidence="8 9">
        <text>hydroxymethylbilane = uroporphyrinogen III + H2O</text>
        <dbReference type="Rhea" id="RHEA:18965"/>
        <dbReference type="ChEBI" id="CHEBI:15377"/>
        <dbReference type="ChEBI" id="CHEBI:57308"/>
        <dbReference type="ChEBI" id="CHEBI:57845"/>
        <dbReference type="EC" id="4.2.1.75"/>
    </reaction>
</comment>
<dbReference type="InterPro" id="IPR036108">
    <property type="entry name" value="4pyrrol_syn_uPrphyn_synt_sf"/>
</dbReference>
<dbReference type="Gene3D" id="3.40.50.10090">
    <property type="match status" value="2"/>
</dbReference>
<dbReference type="GO" id="GO:0006780">
    <property type="term" value="P:uroporphyrinogen III biosynthetic process"/>
    <property type="evidence" value="ECO:0007669"/>
    <property type="project" value="UniProtKB-UniRule"/>
</dbReference>
<evidence type="ECO:0000313" key="12">
    <source>
        <dbReference type="Proteomes" id="UP000005870"/>
    </source>
</evidence>
<comment type="function">
    <text evidence="6 9">Catalyzes cyclization of the linear tetrapyrrole, hydroxymethylbilane, to the macrocyclic uroporphyrinogen III.</text>
</comment>
<evidence type="ECO:0000256" key="2">
    <source>
        <dbReference type="ARBA" id="ARBA00008133"/>
    </source>
</evidence>
<evidence type="ECO:0000256" key="4">
    <source>
        <dbReference type="ARBA" id="ARBA00023239"/>
    </source>
</evidence>
<reference evidence="11 12" key="1">
    <citation type="journal article" date="2012" name="J. Bacteriol.">
        <title>Complete Genome Sequence of the BTEX-Degrading Bacterium Pseudoxanthomonas spadix BD-a59.</title>
        <authorList>
            <person name="Lee S.H."/>
            <person name="Jin H.M."/>
            <person name="Lee H.J."/>
            <person name="Kim J.M."/>
            <person name="Jeon C.O."/>
        </authorList>
    </citation>
    <scope>NUCLEOTIDE SEQUENCE [LARGE SCALE GENOMIC DNA]</scope>
    <source>
        <strain evidence="11 12">BD-a59</strain>
    </source>
</reference>
<keyword evidence="5 9" id="KW-0627">Porphyrin biosynthesis</keyword>
<evidence type="ECO:0000256" key="1">
    <source>
        <dbReference type="ARBA" id="ARBA00004772"/>
    </source>
</evidence>
<keyword evidence="12" id="KW-1185">Reference proteome</keyword>
<dbReference type="EC" id="4.2.1.75" evidence="3 9"/>